<accession>A0A3B0QRT0</accession>
<keyword evidence="3" id="KW-0731">Sigma factor</keyword>
<dbReference type="EMBL" id="UOEB01000010">
    <property type="protein sequence ID" value="VAV82497.1"/>
    <property type="molecule type" value="Genomic_DNA"/>
</dbReference>
<sequence length="198" mass="23203">MQKDTLNQAITKQEQIVKAIQANDEQVLKIIYQNNYYKVEQFVLKNSGTIQYAKDIYQEAFIAVWQNVKKNKFTPKNDSAINGYLFTIAKNKWMDYLRSPKYKKTESLKDFNSISNLGVESNNYNNDKDEEKLKIVLNAYKQLGESCQKLLTNFYFDKKPLKIIAKELNIEEASARNKKYRCMEKLRELALNKSNIGK</sequence>
<dbReference type="Pfam" id="PF04542">
    <property type="entry name" value="Sigma70_r2"/>
    <property type="match status" value="1"/>
</dbReference>
<dbReference type="InterPro" id="IPR013324">
    <property type="entry name" value="RNA_pol_sigma_r3/r4-like"/>
</dbReference>
<dbReference type="SUPFAM" id="SSF88659">
    <property type="entry name" value="Sigma3 and sigma4 domains of RNA polymerase sigma factors"/>
    <property type="match status" value="1"/>
</dbReference>
<dbReference type="Gene3D" id="1.10.1740.10">
    <property type="match status" value="1"/>
</dbReference>
<proteinExistence type="inferred from homology"/>
<feature type="domain" description="RNA polymerase sigma-70 region 2" evidence="5">
    <location>
        <begin position="32"/>
        <end position="99"/>
    </location>
</feature>
<dbReference type="GO" id="GO:0006352">
    <property type="term" value="P:DNA-templated transcription initiation"/>
    <property type="evidence" value="ECO:0007669"/>
    <property type="project" value="InterPro"/>
</dbReference>
<gene>
    <name evidence="6" type="ORF">MNBD_BACTEROID02-356</name>
</gene>
<organism evidence="6">
    <name type="scientific">hydrothermal vent metagenome</name>
    <dbReference type="NCBI Taxonomy" id="652676"/>
    <lineage>
        <taxon>unclassified sequences</taxon>
        <taxon>metagenomes</taxon>
        <taxon>ecological metagenomes</taxon>
    </lineage>
</organism>
<dbReference type="InterPro" id="IPR014284">
    <property type="entry name" value="RNA_pol_sigma-70_dom"/>
</dbReference>
<comment type="similarity">
    <text evidence="1">Belongs to the sigma-70 factor family. ECF subfamily.</text>
</comment>
<dbReference type="SUPFAM" id="SSF88946">
    <property type="entry name" value="Sigma2 domain of RNA polymerase sigma factors"/>
    <property type="match status" value="1"/>
</dbReference>
<keyword evidence="2" id="KW-0805">Transcription regulation</keyword>
<dbReference type="InterPro" id="IPR039425">
    <property type="entry name" value="RNA_pol_sigma-70-like"/>
</dbReference>
<keyword evidence="4" id="KW-0804">Transcription</keyword>
<evidence type="ECO:0000313" key="6">
    <source>
        <dbReference type="EMBL" id="VAV82497.1"/>
    </source>
</evidence>
<dbReference type="GO" id="GO:0016987">
    <property type="term" value="F:sigma factor activity"/>
    <property type="evidence" value="ECO:0007669"/>
    <property type="project" value="UniProtKB-KW"/>
</dbReference>
<reference evidence="6" key="1">
    <citation type="submission" date="2018-06" db="EMBL/GenBank/DDBJ databases">
        <authorList>
            <person name="Zhirakovskaya E."/>
        </authorList>
    </citation>
    <scope>NUCLEOTIDE SEQUENCE</scope>
</reference>
<dbReference type="PANTHER" id="PTHR43133">
    <property type="entry name" value="RNA POLYMERASE ECF-TYPE SIGMA FACTO"/>
    <property type="match status" value="1"/>
</dbReference>
<evidence type="ECO:0000256" key="3">
    <source>
        <dbReference type="ARBA" id="ARBA00023082"/>
    </source>
</evidence>
<evidence type="ECO:0000256" key="1">
    <source>
        <dbReference type="ARBA" id="ARBA00010641"/>
    </source>
</evidence>
<protein>
    <recommendedName>
        <fullName evidence="5">RNA polymerase sigma-70 region 2 domain-containing protein</fullName>
    </recommendedName>
</protein>
<dbReference type="InterPro" id="IPR007627">
    <property type="entry name" value="RNA_pol_sigma70_r2"/>
</dbReference>
<evidence type="ECO:0000256" key="2">
    <source>
        <dbReference type="ARBA" id="ARBA00023015"/>
    </source>
</evidence>
<name>A0A3B0QRT0_9ZZZZ</name>
<dbReference type="InterPro" id="IPR036388">
    <property type="entry name" value="WH-like_DNA-bd_sf"/>
</dbReference>
<dbReference type="AlphaFoldDB" id="A0A3B0QRT0"/>
<dbReference type="Gene3D" id="1.10.10.10">
    <property type="entry name" value="Winged helix-like DNA-binding domain superfamily/Winged helix DNA-binding domain"/>
    <property type="match status" value="1"/>
</dbReference>
<dbReference type="PANTHER" id="PTHR43133:SF46">
    <property type="entry name" value="RNA POLYMERASE SIGMA-70 FACTOR ECF SUBFAMILY"/>
    <property type="match status" value="1"/>
</dbReference>
<dbReference type="NCBIfam" id="TIGR02937">
    <property type="entry name" value="sigma70-ECF"/>
    <property type="match status" value="1"/>
</dbReference>
<evidence type="ECO:0000259" key="5">
    <source>
        <dbReference type="Pfam" id="PF04542"/>
    </source>
</evidence>
<dbReference type="InterPro" id="IPR013325">
    <property type="entry name" value="RNA_pol_sigma_r2"/>
</dbReference>
<evidence type="ECO:0000256" key="4">
    <source>
        <dbReference type="ARBA" id="ARBA00023163"/>
    </source>
</evidence>